<dbReference type="AlphaFoldDB" id="A0A150L7I3"/>
<dbReference type="KEGG" id="hspo:JGZ69_04880"/>
<evidence type="ECO:0008006" key="5">
    <source>
        <dbReference type="Google" id="ProtNLM"/>
    </source>
</evidence>
<dbReference type="EMBL" id="LQYN01000033">
    <property type="protein sequence ID" value="KYD08273.1"/>
    <property type="molecule type" value="Genomic_DNA"/>
</dbReference>
<proteinExistence type="predicted"/>
<keyword evidence="3" id="KW-1185">Reference proteome</keyword>
<dbReference type="STRING" id="46224.B4102_2846"/>
<gene>
    <name evidence="1" type="ORF">B4102_2846</name>
    <name evidence="2" type="ORF">JGZ69_04880</name>
</gene>
<dbReference type="Proteomes" id="UP000075666">
    <property type="component" value="Unassembled WGS sequence"/>
</dbReference>
<evidence type="ECO:0000313" key="3">
    <source>
        <dbReference type="Proteomes" id="UP000075666"/>
    </source>
</evidence>
<evidence type="ECO:0000313" key="2">
    <source>
        <dbReference type="EMBL" id="QQX26228.1"/>
    </source>
</evidence>
<sequence>MSQDNQFSVEWSKTALRTLFGFNKIDHDSVYRLSQNLLSKEPFAQADKVADYENYRYNGYCLKLIRNVVIVYTVNVNTKNVLIRACHHGGTGEAAQILYGIKPPFNNY</sequence>
<reference evidence="1 3" key="1">
    <citation type="submission" date="2016-01" db="EMBL/GenBank/DDBJ databases">
        <title>Genome Sequences of Twelve Sporeforming Bacillus Species Isolated from Foods.</title>
        <authorList>
            <person name="Berendsen E.M."/>
            <person name="Wells-Bennik M.H."/>
            <person name="Krawcyk A.O."/>
            <person name="De Jong A."/>
            <person name="Holsappel S."/>
            <person name="Eijlander R.T."/>
            <person name="Kuipers O.P."/>
        </authorList>
    </citation>
    <scope>NUCLEOTIDE SEQUENCE [LARGE SCALE GENOMIC DNA]</scope>
    <source>
        <strain evidence="1 3">B4102</strain>
    </source>
</reference>
<evidence type="ECO:0000313" key="1">
    <source>
        <dbReference type="EMBL" id="KYD08273.1"/>
    </source>
</evidence>
<protein>
    <recommendedName>
        <fullName evidence="5">Type II toxin-antitoxin system RelE/ParE family toxin</fullName>
    </recommendedName>
</protein>
<evidence type="ECO:0000313" key="4">
    <source>
        <dbReference type="Proteomes" id="UP000595512"/>
    </source>
</evidence>
<dbReference type="Proteomes" id="UP000595512">
    <property type="component" value="Chromosome"/>
</dbReference>
<organism evidence="1 3">
    <name type="scientific">Heyndrickxia sporothermodurans</name>
    <dbReference type="NCBI Taxonomy" id="46224"/>
    <lineage>
        <taxon>Bacteria</taxon>
        <taxon>Bacillati</taxon>
        <taxon>Bacillota</taxon>
        <taxon>Bacilli</taxon>
        <taxon>Bacillales</taxon>
        <taxon>Bacillaceae</taxon>
        <taxon>Heyndrickxia</taxon>
    </lineage>
</organism>
<dbReference type="EMBL" id="CP066701">
    <property type="protein sequence ID" value="QQX26228.1"/>
    <property type="molecule type" value="Genomic_DNA"/>
</dbReference>
<accession>A0A150L7I3</accession>
<name>A0A150L7I3_9BACI</name>
<dbReference type="RefSeq" id="WP_066229964.1">
    <property type="nucleotide sequence ID" value="NZ_CP066701.1"/>
</dbReference>
<reference evidence="2 4" key="2">
    <citation type="submission" date="2020-12" db="EMBL/GenBank/DDBJ databases">
        <title>Taxonomic evaluation of the Bacillus sporothermodurans group of bacteria based on whole genome sequences.</title>
        <authorList>
            <person name="Fiedler G."/>
            <person name="Herbstmann A.-D."/>
            <person name="Doll E."/>
            <person name="Wenning M."/>
            <person name="Brinks E."/>
            <person name="Kabisch J."/>
            <person name="Breitenwieser F."/>
            <person name="Lappann M."/>
            <person name="Boehnlein C."/>
            <person name="Franz C."/>
        </authorList>
    </citation>
    <scope>NUCLEOTIDE SEQUENCE [LARGE SCALE GENOMIC DNA]</scope>
    <source>
        <strain evidence="2 4">DSM 10599</strain>
    </source>
</reference>
<dbReference type="PATRIC" id="fig|46224.3.peg.2426"/>